<dbReference type="SMART" id="SM00487">
    <property type="entry name" value="DEXDc"/>
    <property type="match status" value="1"/>
</dbReference>
<keyword evidence="6 7" id="KW-0067">ATP-binding</keyword>
<dbReference type="RefSeq" id="XP_005839091.1">
    <property type="nucleotide sequence ID" value="XM_005839034.1"/>
</dbReference>
<keyword evidence="13" id="KW-1185">Reference proteome</keyword>
<dbReference type="PaxDb" id="55529-EKX52111"/>
<evidence type="ECO:0000256" key="4">
    <source>
        <dbReference type="ARBA" id="ARBA00022801"/>
    </source>
</evidence>
<dbReference type="SMART" id="SM00490">
    <property type="entry name" value="HELICc"/>
    <property type="match status" value="1"/>
</dbReference>
<evidence type="ECO:0000313" key="12">
    <source>
        <dbReference type="EnsemblProtists" id="EKX52111"/>
    </source>
</evidence>
<dbReference type="InterPro" id="IPR027417">
    <property type="entry name" value="P-loop_NTPase"/>
</dbReference>
<keyword evidence="3 7" id="KW-0547">Nucleotide-binding</keyword>
<dbReference type="GO" id="GO:0009507">
    <property type="term" value="C:chloroplast"/>
    <property type="evidence" value="ECO:0007669"/>
    <property type="project" value="UniProtKB-SubCell"/>
</dbReference>
<evidence type="ECO:0000256" key="1">
    <source>
        <dbReference type="ARBA" id="ARBA00004229"/>
    </source>
</evidence>
<evidence type="ECO:0000256" key="6">
    <source>
        <dbReference type="ARBA" id="ARBA00022840"/>
    </source>
</evidence>
<evidence type="ECO:0000256" key="2">
    <source>
        <dbReference type="ARBA" id="ARBA00012552"/>
    </source>
</evidence>
<evidence type="ECO:0000256" key="7">
    <source>
        <dbReference type="RuleBase" id="RU000492"/>
    </source>
</evidence>
<dbReference type="EMBL" id="JH992973">
    <property type="protein sequence ID" value="EKX52111.1"/>
    <property type="molecule type" value="Genomic_DNA"/>
</dbReference>
<dbReference type="OrthoDB" id="196131at2759"/>
<dbReference type="InterPro" id="IPR011545">
    <property type="entry name" value="DEAD/DEAH_box_helicase_dom"/>
</dbReference>
<dbReference type="HOGENOM" id="CLU_003041_1_5_1"/>
<dbReference type="AlphaFoldDB" id="L1JU61"/>
<dbReference type="InterPro" id="IPR000629">
    <property type="entry name" value="RNA-helicase_DEAD-box_CS"/>
</dbReference>
<comment type="subcellular location">
    <subcellularLocation>
        <location evidence="1">Plastid</location>
        <location evidence="1">Chloroplast</location>
    </subcellularLocation>
</comment>
<gene>
    <name evidence="11" type="ORF">GUITHDRAFT_65410</name>
</gene>
<comment type="similarity">
    <text evidence="7">Belongs to the DEAD box helicase family.</text>
</comment>
<feature type="domain" description="Helicase ATP-binding" evidence="9">
    <location>
        <begin position="95"/>
        <end position="270"/>
    </location>
</feature>
<dbReference type="Proteomes" id="UP000011087">
    <property type="component" value="Unassembled WGS sequence"/>
</dbReference>
<dbReference type="GeneID" id="17308804"/>
<dbReference type="GO" id="GO:0016787">
    <property type="term" value="F:hydrolase activity"/>
    <property type="evidence" value="ECO:0007669"/>
    <property type="project" value="UniProtKB-KW"/>
</dbReference>
<dbReference type="GO" id="GO:0003724">
    <property type="term" value="F:RNA helicase activity"/>
    <property type="evidence" value="ECO:0007669"/>
    <property type="project" value="UniProtKB-EC"/>
</dbReference>
<dbReference type="FunFam" id="3.40.50.300:FF:000008">
    <property type="entry name" value="ATP-dependent RNA helicase RhlB"/>
    <property type="match status" value="1"/>
</dbReference>
<dbReference type="InterPro" id="IPR001650">
    <property type="entry name" value="Helicase_C-like"/>
</dbReference>
<keyword evidence="5 7" id="KW-0347">Helicase</keyword>
<organism evidence="11">
    <name type="scientific">Guillardia theta (strain CCMP2712)</name>
    <name type="common">Cryptophyte</name>
    <dbReference type="NCBI Taxonomy" id="905079"/>
    <lineage>
        <taxon>Eukaryota</taxon>
        <taxon>Cryptophyceae</taxon>
        <taxon>Pyrenomonadales</taxon>
        <taxon>Geminigeraceae</taxon>
        <taxon>Guillardia</taxon>
    </lineage>
</organism>
<dbReference type="Pfam" id="PF00270">
    <property type="entry name" value="DEAD"/>
    <property type="match status" value="1"/>
</dbReference>
<dbReference type="PROSITE" id="PS00039">
    <property type="entry name" value="DEAD_ATP_HELICASE"/>
    <property type="match status" value="1"/>
</dbReference>
<feature type="compositionally biased region" description="Gly residues" evidence="8">
    <location>
        <begin position="1"/>
        <end position="16"/>
    </location>
</feature>
<evidence type="ECO:0000313" key="13">
    <source>
        <dbReference type="Proteomes" id="UP000011087"/>
    </source>
</evidence>
<dbReference type="InterPro" id="IPR014001">
    <property type="entry name" value="Helicase_ATP-bd"/>
</dbReference>
<feature type="domain" description="Helicase C-terminal" evidence="10">
    <location>
        <begin position="283"/>
        <end position="442"/>
    </location>
</feature>
<dbReference type="FunFam" id="3.40.50.300:FF:000079">
    <property type="entry name" value="probable ATP-dependent RNA helicase DDX17"/>
    <property type="match status" value="1"/>
</dbReference>
<evidence type="ECO:0000259" key="9">
    <source>
        <dbReference type="PROSITE" id="PS51192"/>
    </source>
</evidence>
<evidence type="ECO:0000313" key="11">
    <source>
        <dbReference type="EMBL" id="EKX52111.1"/>
    </source>
</evidence>
<dbReference type="Pfam" id="PF00271">
    <property type="entry name" value="Helicase_C"/>
    <property type="match status" value="1"/>
</dbReference>
<dbReference type="EC" id="3.6.4.13" evidence="2"/>
<protein>
    <recommendedName>
        <fullName evidence="2">RNA helicase</fullName>
        <ecNumber evidence="2">3.6.4.13</ecNumber>
    </recommendedName>
</protein>
<dbReference type="PROSITE" id="PS51192">
    <property type="entry name" value="HELICASE_ATP_BIND_1"/>
    <property type="match status" value="1"/>
</dbReference>
<reference evidence="11 13" key="1">
    <citation type="journal article" date="2012" name="Nature">
        <title>Algal genomes reveal evolutionary mosaicism and the fate of nucleomorphs.</title>
        <authorList>
            <consortium name="DOE Joint Genome Institute"/>
            <person name="Curtis B.A."/>
            <person name="Tanifuji G."/>
            <person name="Burki F."/>
            <person name="Gruber A."/>
            <person name="Irimia M."/>
            <person name="Maruyama S."/>
            <person name="Arias M.C."/>
            <person name="Ball S.G."/>
            <person name="Gile G.H."/>
            <person name="Hirakawa Y."/>
            <person name="Hopkins J.F."/>
            <person name="Kuo A."/>
            <person name="Rensing S.A."/>
            <person name="Schmutz J."/>
            <person name="Symeonidi A."/>
            <person name="Elias M."/>
            <person name="Eveleigh R.J."/>
            <person name="Herman E.K."/>
            <person name="Klute M.J."/>
            <person name="Nakayama T."/>
            <person name="Obornik M."/>
            <person name="Reyes-Prieto A."/>
            <person name="Armbrust E.V."/>
            <person name="Aves S.J."/>
            <person name="Beiko R.G."/>
            <person name="Coutinho P."/>
            <person name="Dacks J.B."/>
            <person name="Durnford D.G."/>
            <person name="Fast N.M."/>
            <person name="Green B.R."/>
            <person name="Grisdale C.J."/>
            <person name="Hempel F."/>
            <person name="Henrissat B."/>
            <person name="Hoppner M.P."/>
            <person name="Ishida K."/>
            <person name="Kim E."/>
            <person name="Koreny L."/>
            <person name="Kroth P.G."/>
            <person name="Liu Y."/>
            <person name="Malik S.B."/>
            <person name="Maier U.G."/>
            <person name="McRose D."/>
            <person name="Mock T."/>
            <person name="Neilson J.A."/>
            <person name="Onodera N.T."/>
            <person name="Poole A.M."/>
            <person name="Pritham E.J."/>
            <person name="Richards T.A."/>
            <person name="Rocap G."/>
            <person name="Roy S.W."/>
            <person name="Sarai C."/>
            <person name="Schaack S."/>
            <person name="Shirato S."/>
            <person name="Slamovits C.H."/>
            <person name="Spencer D.F."/>
            <person name="Suzuki S."/>
            <person name="Worden A.Z."/>
            <person name="Zauner S."/>
            <person name="Barry K."/>
            <person name="Bell C."/>
            <person name="Bharti A.K."/>
            <person name="Crow J.A."/>
            <person name="Grimwood J."/>
            <person name="Kramer R."/>
            <person name="Lindquist E."/>
            <person name="Lucas S."/>
            <person name="Salamov A."/>
            <person name="McFadden G.I."/>
            <person name="Lane C.E."/>
            <person name="Keeling P.J."/>
            <person name="Gray M.W."/>
            <person name="Grigoriev I.V."/>
            <person name="Archibald J.M."/>
        </authorList>
    </citation>
    <scope>NUCLEOTIDE SEQUENCE</scope>
    <source>
        <strain evidence="11 13">CCMP2712</strain>
    </source>
</reference>
<accession>L1JU61</accession>
<dbReference type="CDD" id="cd18787">
    <property type="entry name" value="SF2_C_DEAD"/>
    <property type="match status" value="1"/>
</dbReference>
<keyword evidence="4 7" id="KW-0378">Hydrolase</keyword>
<evidence type="ECO:0000259" key="10">
    <source>
        <dbReference type="PROSITE" id="PS51194"/>
    </source>
</evidence>
<dbReference type="STRING" id="905079.L1JU61"/>
<name>L1JU61_GUITC</name>
<proteinExistence type="inferred from homology"/>
<evidence type="ECO:0000256" key="8">
    <source>
        <dbReference type="SAM" id="MobiDB-lite"/>
    </source>
</evidence>
<dbReference type="Gene3D" id="3.40.50.300">
    <property type="entry name" value="P-loop containing nucleotide triphosphate hydrolases"/>
    <property type="match status" value="2"/>
</dbReference>
<dbReference type="GO" id="GO:0005524">
    <property type="term" value="F:ATP binding"/>
    <property type="evidence" value="ECO:0007669"/>
    <property type="project" value="UniProtKB-KW"/>
</dbReference>
<reference evidence="12" key="3">
    <citation type="submission" date="2016-03" db="UniProtKB">
        <authorList>
            <consortium name="EnsemblProtists"/>
        </authorList>
    </citation>
    <scope>IDENTIFICATION</scope>
</reference>
<dbReference type="SUPFAM" id="SSF52540">
    <property type="entry name" value="P-loop containing nucleoside triphosphate hydrolases"/>
    <property type="match status" value="1"/>
</dbReference>
<feature type="non-terminal residue" evidence="11">
    <location>
        <position position="442"/>
    </location>
</feature>
<sequence>MGRGPAPRGNGGGGSNKGSNKNKQPFEDLTNIPHDDQSSCPKEVVEWRKSHEITVAGGCPDPFFTFRELPVPQVLQDQLLRAGFSGPSVIQAQTWPAALKGRDVIGVAKTGSGKTLGFLVPGFMHIMNDGLKNPRMGPLILVLAPTRELATQIQEECIKFGSCIHIRSCCVYGGAPKGPQLRELRSGAHIVIATPGRLNDFLEQGMINLQQVSYLVFDEADRMLDMGFEPQIRKILDRIPGKRQTLFYTATWPKEVRRLASDFLDKPCIVYIGDTDTLVANKDVTQVIKVIDDRFGEKDMILQDIIRGEGVGSRIIIFCSTKRMCDQLERNLSRMVPCAAIHGDKDQGQRTRILNDFKAGQCCVMIATDVAARGLDIKEVKAVINYEFPSNTEDYIHRIGRTGRAGAKGTAYTFFTKKDASKASSLIKILEGAGQEVPPQLR</sequence>
<dbReference type="GO" id="GO:0003676">
    <property type="term" value="F:nucleic acid binding"/>
    <property type="evidence" value="ECO:0007669"/>
    <property type="project" value="InterPro"/>
</dbReference>
<feature type="region of interest" description="Disordered" evidence="8">
    <location>
        <begin position="1"/>
        <end position="41"/>
    </location>
</feature>
<dbReference type="EnsemblProtists" id="EKX52111">
    <property type="protein sequence ID" value="EKX52111"/>
    <property type="gene ID" value="GUITHDRAFT_65410"/>
</dbReference>
<evidence type="ECO:0000256" key="5">
    <source>
        <dbReference type="ARBA" id="ARBA00022806"/>
    </source>
</evidence>
<dbReference type="PANTHER" id="PTHR47958">
    <property type="entry name" value="ATP-DEPENDENT RNA HELICASE DBP3"/>
    <property type="match status" value="1"/>
</dbReference>
<evidence type="ECO:0000256" key="3">
    <source>
        <dbReference type="ARBA" id="ARBA00022741"/>
    </source>
</evidence>
<dbReference type="PROSITE" id="PS51194">
    <property type="entry name" value="HELICASE_CTER"/>
    <property type="match status" value="1"/>
</dbReference>
<dbReference type="OMA" id="STMPKFE"/>
<dbReference type="KEGG" id="gtt:GUITHDRAFT_65410"/>
<reference evidence="13" key="2">
    <citation type="submission" date="2012-11" db="EMBL/GenBank/DDBJ databases">
        <authorList>
            <person name="Kuo A."/>
            <person name="Curtis B.A."/>
            <person name="Tanifuji G."/>
            <person name="Burki F."/>
            <person name="Gruber A."/>
            <person name="Irimia M."/>
            <person name="Maruyama S."/>
            <person name="Arias M.C."/>
            <person name="Ball S.G."/>
            <person name="Gile G.H."/>
            <person name="Hirakawa Y."/>
            <person name="Hopkins J.F."/>
            <person name="Rensing S.A."/>
            <person name="Schmutz J."/>
            <person name="Symeonidi A."/>
            <person name="Elias M."/>
            <person name="Eveleigh R.J."/>
            <person name="Herman E.K."/>
            <person name="Klute M.J."/>
            <person name="Nakayama T."/>
            <person name="Obornik M."/>
            <person name="Reyes-Prieto A."/>
            <person name="Armbrust E.V."/>
            <person name="Aves S.J."/>
            <person name="Beiko R.G."/>
            <person name="Coutinho P."/>
            <person name="Dacks J.B."/>
            <person name="Durnford D.G."/>
            <person name="Fast N.M."/>
            <person name="Green B.R."/>
            <person name="Grisdale C."/>
            <person name="Hempe F."/>
            <person name="Henrissat B."/>
            <person name="Hoppner M.P."/>
            <person name="Ishida K.-I."/>
            <person name="Kim E."/>
            <person name="Koreny L."/>
            <person name="Kroth P.G."/>
            <person name="Liu Y."/>
            <person name="Malik S.-B."/>
            <person name="Maier U.G."/>
            <person name="McRose D."/>
            <person name="Mock T."/>
            <person name="Neilson J.A."/>
            <person name="Onodera N.T."/>
            <person name="Poole A.M."/>
            <person name="Pritham E.J."/>
            <person name="Richards T.A."/>
            <person name="Rocap G."/>
            <person name="Roy S.W."/>
            <person name="Sarai C."/>
            <person name="Schaack S."/>
            <person name="Shirato S."/>
            <person name="Slamovits C.H."/>
            <person name="Spencer D.F."/>
            <person name="Suzuki S."/>
            <person name="Worden A.Z."/>
            <person name="Zauner S."/>
            <person name="Barry K."/>
            <person name="Bell C."/>
            <person name="Bharti A.K."/>
            <person name="Crow J.A."/>
            <person name="Grimwood J."/>
            <person name="Kramer R."/>
            <person name="Lindquist E."/>
            <person name="Lucas S."/>
            <person name="Salamov A."/>
            <person name="McFadden G.I."/>
            <person name="Lane C.E."/>
            <person name="Keeling P.J."/>
            <person name="Gray M.W."/>
            <person name="Grigoriev I.V."/>
            <person name="Archibald J.M."/>
        </authorList>
    </citation>
    <scope>NUCLEOTIDE SEQUENCE</scope>
    <source>
        <strain evidence="13">CCMP2712</strain>
    </source>
</reference>
<dbReference type="eggNOG" id="KOG0331">
    <property type="taxonomic scope" value="Eukaryota"/>
</dbReference>